<proteinExistence type="predicted"/>
<organism evidence="2 3">
    <name type="scientific">Candidatus Sungiibacteriota bacterium</name>
    <dbReference type="NCBI Taxonomy" id="2750080"/>
    <lineage>
        <taxon>Bacteria</taxon>
        <taxon>Candidatus Sungiibacteriota</taxon>
    </lineage>
</organism>
<dbReference type="CDD" id="cd07750">
    <property type="entry name" value="PolyPPase_VTC_like"/>
    <property type="match status" value="1"/>
</dbReference>
<accession>A0A7T5RJU0</accession>
<reference evidence="2 3" key="1">
    <citation type="submission" date="2020-07" db="EMBL/GenBank/DDBJ databases">
        <title>Huge and variable diversity of episymbiotic CPR bacteria and DPANN archaea in groundwater ecosystems.</title>
        <authorList>
            <person name="He C.Y."/>
            <person name="Keren R."/>
            <person name="Whittaker M."/>
            <person name="Farag I.F."/>
            <person name="Doudna J."/>
            <person name="Cate J.H.D."/>
            <person name="Banfield J.F."/>
        </authorList>
    </citation>
    <scope>NUCLEOTIDE SEQUENCE [LARGE SCALE GENOMIC DNA]</scope>
    <source>
        <strain evidence="2">NC_groundwater_541_Ag_S-0.1um_46_50</strain>
    </source>
</reference>
<name>A0A7T5RJU0_9BACT</name>
<dbReference type="InterPro" id="IPR042267">
    <property type="entry name" value="VTC_sf"/>
</dbReference>
<dbReference type="AlphaFoldDB" id="A0A7T5RJU0"/>
<dbReference type="GO" id="GO:0006799">
    <property type="term" value="P:polyphosphate biosynthetic process"/>
    <property type="evidence" value="ECO:0007669"/>
    <property type="project" value="UniProtKB-ARBA"/>
</dbReference>
<feature type="domain" description="VTC" evidence="1">
    <location>
        <begin position="5"/>
        <end position="234"/>
    </location>
</feature>
<sequence length="242" mass="28277">MTKYRFEFKYLIDPVAARRAERFIQSVGLKPDTNAQAGEYTVTSLYFDTPPKSDYYDKSGGFLHRTKVRARIYAPRITENTNEIWLEAKERFDALTRKTRIRLGRSDFEKLLKAGAPSFFQSLSGHEYRQEGEAILSKIIMGCRKPLLLVKYQRRPYVGFYAGELLRITFDSGLQTCAKPDLWYPFSWVPIEQNMVIMEVKFVKNLPAWFGTLIKFLELERISISKYGRAMEALRSFHPMPR</sequence>
<evidence type="ECO:0000313" key="3">
    <source>
        <dbReference type="Proteomes" id="UP000595618"/>
    </source>
</evidence>
<evidence type="ECO:0000259" key="1">
    <source>
        <dbReference type="Pfam" id="PF09359"/>
    </source>
</evidence>
<protein>
    <submittedName>
        <fullName evidence="2">Polyphosphate polymerase domain-containing protein</fullName>
    </submittedName>
</protein>
<dbReference type="EMBL" id="CP066690">
    <property type="protein sequence ID" value="QQG45476.1"/>
    <property type="molecule type" value="Genomic_DNA"/>
</dbReference>
<dbReference type="InterPro" id="IPR018966">
    <property type="entry name" value="VTC_domain"/>
</dbReference>
<dbReference type="Pfam" id="PF09359">
    <property type="entry name" value="VTC"/>
    <property type="match status" value="1"/>
</dbReference>
<gene>
    <name evidence="2" type="ORF">HYW89_00865</name>
</gene>
<dbReference type="Proteomes" id="UP000595618">
    <property type="component" value="Chromosome"/>
</dbReference>
<evidence type="ECO:0000313" key="2">
    <source>
        <dbReference type="EMBL" id="QQG45476.1"/>
    </source>
</evidence>
<dbReference type="Gene3D" id="3.20.100.30">
    <property type="entry name" value="VTC, catalytic tunnel domain"/>
    <property type="match status" value="1"/>
</dbReference>